<dbReference type="Proteomes" id="UP000827892">
    <property type="component" value="Chromosome X"/>
</dbReference>
<protein>
    <submittedName>
        <fullName evidence="1">Uncharacterized protein</fullName>
    </submittedName>
</protein>
<dbReference type="EMBL" id="CP090896">
    <property type="protein sequence ID" value="ULT85181.1"/>
    <property type="molecule type" value="Genomic_DNA"/>
</dbReference>
<organism evidence="1 2">
    <name type="scientific">Caenorhabditis briggsae</name>
    <dbReference type="NCBI Taxonomy" id="6238"/>
    <lineage>
        <taxon>Eukaryota</taxon>
        <taxon>Metazoa</taxon>
        <taxon>Ecdysozoa</taxon>
        <taxon>Nematoda</taxon>
        <taxon>Chromadorea</taxon>
        <taxon>Rhabditida</taxon>
        <taxon>Rhabditina</taxon>
        <taxon>Rhabditomorpha</taxon>
        <taxon>Rhabditoidea</taxon>
        <taxon>Rhabditidae</taxon>
        <taxon>Peloderinae</taxon>
        <taxon>Caenorhabditis</taxon>
    </lineage>
</organism>
<reference evidence="1 2" key="1">
    <citation type="submission" date="2022-05" db="EMBL/GenBank/DDBJ databases">
        <title>Chromosome-level reference genomes for two strains of Caenorhabditis briggsae: an improved platform for comparative genomics.</title>
        <authorList>
            <person name="Stevens L."/>
            <person name="Andersen E.C."/>
        </authorList>
    </citation>
    <scope>NUCLEOTIDE SEQUENCE [LARGE SCALE GENOMIC DNA]</scope>
    <source>
        <strain evidence="1">QX1410_ONT</strain>
        <tissue evidence="1">Whole-organism</tissue>
    </source>
</reference>
<evidence type="ECO:0000313" key="2">
    <source>
        <dbReference type="Proteomes" id="UP000827892"/>
    </source>
</evidence>
<gene>
    <name evidence="1" type="ORF">L3Y34_013726</name>
</gene>
<dbReference type="AlphaFoldDB" id="A0AAE9CY82"/>
<accession>A0AAE9CY82</accession>
<proteinExistence type="predicted"/>
<sequence length="149" mass="16841">MTWKITASECSTHSLSTFIMCVVGKATIYIPRLRHKLILKVFPLMFRCDGHLPFQKAKSVKRKSINTSTETRTYHKRRWCQRWNCCCCQNFCTYQGWHIWWRFVAAVAASVAAENIAPVLAPMLQPGVSSKAAGATTLPPMMSGVSTQQ</sequence>
<evidence type="ECO:0000313" key="1">
    <source>
        <dbReference type="EMBL" id="ULT85181.1"/>
    </source>
</evidence>
<name>A0AAE9CY82_CAEBR</name>